<dbReference type="GO" id="GO:0009435">
    <property type="term" value="P:NAD+ biosynthetic process"/>
    <property type="evidence" value="ECO:0007669"/>
    <property type="project" value="UniProtKB-UniPathway"/>
</dbReference>
<evidence type="ECO:0000256" key="9">
    <source>
        <dbReference type="ARBA" id="ARBA00023027"/>
    </source>
</evidence>
<keyword evidence="4" id="KW-0662">Pyridine nucleotide biosynthesis</keyword>
<dbReference type="EnsemblMetazoa" id="AMEC019672-RA">
    <property type="protein sequence ID" value="AMEC019672-PA"/>
    <property type="gene ID" value="AMEC019672"/>
</dbReference>
<comment type="pathway">
    <text evidence="1">Cofactor biosynthesis; NAD(+) biosynthesis; NAD(+) from nicotinamide D-ribonucleotide: step 1/1.</text>
</comment>
<evidence type="ECO:0000256" key="3">
    <source>
        <dbReference type="ARBA" id="ARBA00007064"/>
    </source>
</evidence>
<protein>
    <recommendedName>
        <fullName evidence="12">Cytidyltransferase-like domain-containing protein</fullName>
    </recommendedName>
</protein>
<dbReference type="CDD" id="cd09286">
    <property type="entry name" value="NMNAT_Eukarya"/>
    <property type="match status" value="1"/>
</dbReference>
<organism evidence="13 14">
    <name type="scientific">Anopheles melas</name>
    <dbReference type="NCBI Taxonomy" id="34690"/>
    <lineage>
        <taxon>Eukaryota</taxon>
        <taxon>Metazoa</taxon>
        <taxon>Ecdysozoa</taxon>
        <taxon>Arthropoda</taxon>
        <taxon>Hexapoda</taxon>
        <taxon>Insecta</taxon>
        <taxon>Pterygota</taxon>
        <taxon>Neoptera</taxon>
        <taxon>Endopterygota</taxon>
        <taxon>Diptera</taxon>
        <taxon>Nematocera</taxon>
        <taxon>Culicoidea</taxon>
        <taxon>Culicidae</taxon>
        <taxon>Anophelinae</taxon>
        <taxon>Anopheles</taxon>
    </lineage>
</organism>
<keyword evidence="14" id="KW-1185">Reference proteome</keyword>
<feature type="compositionally biased region" description="Polar residues" evidence="11">
    <location>
        <begin position="418"/>
        <end position="436"/>
    </location>
</feature>
<dbReference type="GO" id="GO:0000309">
    <property type="term" value="F:nicotinamide-nucleotide adenylyltransferase activity"/>
    <property type="evidence" value="ECO:0007669"/>
    <property type="project" value="InterPro"/>
</dbReference>
<evidence type="ECO:0000256" key="7">
    <source>
        <dbReference type="ARBA" id="ARBA00022741"/>
    </source>
</evidence>
<dbReference type="AlphaFoldDB" id="A0A182UFW8"/>
<evidence type="ECO:0000313" key="14">
    <source>
        <dbReference type="Proteomes" id="UP000075902"/>
    </source>
</evidence>
<comment type="similarity">
    <text evidence="3">Belongs to the eukaryotic NMN adenylyltransferase family.</text>
</comment>
<dbReference type="GO" id="GO:0004515">
    <property type="term" value="F:nicotinate-nucleotide adenylyltransferase activity"/>
    <property type="evidence" value="ECO:0007669"/>
    <property type="project" value="UniProtKB-EC"/>
</dbReference>
<reference evidence="13" key="2">
    <citation type="submission" date="2020-05" db="UniProtKB">
        <authorList>
            <consortium name="EnsemblMetazoa"/>
        </authorList>
    </citation>
    <scope>IDENTIFICATION</scope>
    <source>
        <strain evidence="13">CM1001059</strain>
    </source>
</reference>
<dbReference type="PANTHER" id="PTHR12039">
    <property type="entry name" value="NICOTINAMIDE MONONUCLEOTIDE ADENYLYLTRANSFERASE"/>
    <property type="match status" value="1"/>
</dbReference>
<evidence type="ECO:0000256" key="8">
    <source>
        <dbReference type="ARBA" id="ARBA00022840"/>
    </source>
</evidence>
<keyword evidence="8" id="KW-0067">ATP-binding</keyword>
<dbReference type="InterPro" id="IPR004821">
    <property type="entry name" value="Cyt_trans-like"/>
</dbReference>
<comment type="pathway">
    <text evidence="2">Cofactor biosynthesis; NAD(+) biosynthesis; deamido-NAD(+) from nicotinate D-ribonucleotide: step 1/1.</text>
</comment>
<dbReference type="Pfam" id="PF01467">
    <property type="entry name" value="CTP_transf_like"/>
    <property type="match status" value="1"/>
</dbReference>
<dbReference type="VEuPathDB" id="VectorBase:AMEC019672"/>
<dbReference type="InterPro" id="IPR051182">
    <property type="entry name" value="Euk_NMN_adenylyltrnsfrase"/>
</dbReference>
<dbReference type="STRING" id="34690.A0A182UFW8"/>
<keyword evidence="7" id="KW-0547">Nucleotide-binding</keyword>
<dbReference type="UniPathway" id="UPA00253">
    <property type="reaction ID" value="UER00332"/>
</dbReference>
<evidence type="ECO:0000256" key="6">
    <source>
        <dbReference type="ARBA" id="ARBA00022695"/>
    </source>
</evidence>
<dbReference type="InterPro" id="IPR045094">
    <property type="entry name" value="NMNAT_euk"/>
</dbReference>
<evidence type="ECO:0000256" key="2">
    <source>
        <dbReference type="ARBA" id="ARBA00005019"/>
    </source>
</evidence>
<evidence type="ECO:0000256" key="10">
    <source>
        <dbReference type="ARBA" id="ARBA00048721"/>
    </source>
</evidence>
<evidence type="ECO:0000259" key="12">
    <source>
        <dbReference type="Pfam" id="PF01467"/>
    </source>
</evidence>
<feature type="region of interest" description="Disordered" evidence="11">
    <location>
        <begin position="489"/>
        <end position="509"/>
    </location>
</feature>
<evidence type="ECO:0000256" key="11">
    <source>
        <dbReference type="SAM" id="MobiDB-lite"/>
    </source>
</evidence>
<proteinExistence type="inferred from homology"/>
<dbReference type="Proteomes" id="UP000075902">
    <property type="component" value="Unassembled WGS sequence"/>
</dbReference>
<dbReference type="FunFam" id="3.40.50.620:FF:000191">
    <property type="entry name" value="Nicotinamide-nucleotide adenylyltransferase"/>
    <property type="match status" value="1"/>
</dbReference>
<feature type="domain" description="Cytidyltransferase-like" evidence="12">
    <location>
        <begin position="40"/>
        <end position="228"/>
    </location>
</feature>
<evidence type="ECO:0000256" key="4">
    <source>
        <dbReference type="ARBA" id="ARBA00022642"/>
    </source>
</evidence>
<dbReference type="GO" id="GO:0005524">
    <property type="term" value="F:ATP binding"/>
    <property type="evidence" value="ECO:0007669"/>
    <property type="project" value="UniProtKB-KW"/>
</dbReference>
<accession>A0A182UFW8</accession>
<sequence length="537" mass="57258">MLIACGSFSPPTPMHFRMFGKSAGQMATEQKPLNLCLCFVEIARDHIQQMGLGQVVGGIVSPVHDSYAKKGLVSATHRCAMIKIGLKTSDWIHLSDWETQQEEWTRTRQVLQYHQNYINSYLKDTNGTINNQHIPAWIPEGIKRTAGQVQLKLLCGADLLESFATPGLWKDEDLEAILGYHGIVVISRAGSNPEQFIFNSDLLSRYRRNITIVTNWVTNDVSSTLIRKLLSRGLSVKYLLDDHVAEYIRKFGLFGTNNETKYILTPGSAAEAMSISPISPVNDPDLYIEAQNKRNKLGAASCEAMDETDFPIPPLPPTTLNKVFCCATESNTKPASPSTTGGSRGTFLSRPGSAVQIVTTAAPMPTPPLVTLPDGTTTNPAGAAPAALHITLDDGTTGKKKVGENANAKGASVRESTKPSTNAKPSTNGKDNTSTAVAGAPPSTKRTAAAAANTTVETVATERSGGGGGGGSNISGTKRVAMTKSNTNVGATLGTGAAQTTGGSTGRISPSRSYDDMIKFVFTEHGIKVISDREYVV</sequence>
<dbReference type="InterPro" id="IPR014729">
    <property type="entry name" value="Rossmann-like_a/b/a_fold"/>
</dbReference>
<comment type="catalytic activity">
    <reaction evidence="10">
        <text>nicotinate beta-D-ribonucleotide + ATP + H(+) = deamido-NAD(+) + diphosphate</text>
        <dbReference type="Rhea" id="RHEA:22860"/>
        <dbReference type="ChEBI" id="CHEBI:15378"/>
        <dbReference type="ChEBI" id="CHEBI:30616"/>
        <dbReference type="ChEBI" id="CHEBI:33019"/>
        <dbReference type="ChEBI" id="CHEBI:57502"/>
        <dbReference type="ChEBI" id="CHEBI:58437"/>
        <dbReference type="EC" id="2.7.7.18"/>
    </reaction>
</comment>
<dbReference type="PANTHER" id="PTHR12039:SF0">
    <property type="entry name" value="NICOTINAMIDE-NUCLEOTIDE ADENYLYLTRANSFERASE"/>
    <property type="match status" value="1"/>
</dbReference>
<feature type="region of interest" description="Disordered" evidence="11">
    <location>
        <begin position="392"/>
        <end position="477"/>
    </location>
</feature>
<feature type="compositionally biased region" description="Low complexity" evidence="11">
    <location>
        <begin position="447"/>
        <end position="462"/>
    </location>
</feature>
<keyword evidence="5" id="KW-0808">Transferase</keyword>
<feature type="compositionally biased region" description="Low complexity" evidence="11">
    <location>
        <begin position="490"/>
        <end position="502"/>
    </location>
</feature>
<feature type="compositionally biased region" description="Gly residues" evidence="11">
    <location>
        <begin position="464"/>
        <end position="473"/>
    </location>
</feature>
<dbReference type="Gene3D" id="3.40.50.620">
    <property type="entry name" value="HUPs"/>
    <property type="match status" value="1"/>
</dbReference>
<evidence type="ECO:0000256" key="1">
    <source>
        <dbReference type="ARBA" id="ARBA00004658"/>
    </source>
</evidence>
<reference evidence="14" key="1">
    <citation type="submission" date="2014-01" db="EMBL/GenBank/DDBJ databases">
        <title>The Genome Sequence of Anopheles melas CM1001059_A (V2).</title>
        <authorList>
            <consortium name="The Broad Institute Genomics Platform"/>
            <person name="Neafsey D.E."/>
            <person name="Besansky N."/>
            <person name="Howell P."/>
            <person name="Walton C."/>
            <person name="Young S.K."/>
            <person name="Zeng Q."/>
            <person name="Gargeya S."/>
            <person name="Fitzgerald M."/>
            <person name="Haas B."/>
            <person name="Abouelleil A."/>
            <person name="Allen A.W."/>
            <person name="Alvarado L."/>
            <person name="Arachchi H.M."/>
            <person name="Berlin A.M."/>
            <person name="Chapman S.B."/>
            <person name="Gainer-Dewar J."/>
            <person name="Goldberg J."/>
            <person name="Griggs A."/>
            <person name="Gujja S."/>
            <person name="Hansen M."/>
            <person name="Howarth C."/>
            <person name="Imamovic A."/>
            <person name="Ireland A."/>
            <person name="Larimer J."/>
            <person name="McCowan C."/>
            <person name="Murphy C."/>
            <person name="Pearson M."/>
            <person name="Poon T.W."/>
            <person name="Priest M."/>
            <person name="Roberts A."/>
            <person name="Saif S."/>
            <person name="Shea T."/>
            <person name="Sisk P."/>
            <person name="Sykes S."/>
            <person name="Wortman J."/>
            <person name="Nusbaum C."/>
            <person name="Birren B."/>
        </authorList>
    </citation>
    <scope>NUCLEOTIDE SEQUENCE [LARGE SCALE GENOMIC DNA]</scope>
    <source>
        <strain evidence="14">CM1001059</strain>
    </source>
</reference>
<keyword evidence="6" id="KW-0548">Nucleotidyltransferase</keyword>
<name>A0A182UFW8_9DIPT</name>
<dbReference type="SUPFAM" id="SSF52374">
    <property type="entry name" value="Nucleotidylyl transferase"/>
    <property type="match status" value="1"/>
</dbReference>
<evidence type="ECO:0000256" key="5">
    <source>
        <dbReference type="ARBA" id="ARBA00022679"/>
    </source>
</evidence>
<evidence type="ECO:0000313" key="13">
    <source>
        <dbReference type="EnsemblMetazoa" id="AMEC019672-PA"/>
    </source>
</evidence>
<keyword evidence="9" id="KW-0520">NAD</keyword>